<sequence>MQEEIFGPVLPIVTVSDMDDAINFINEREKPLALYIFCSNKKEAKRMIEETTSGGVTVNDVMMHYSLSSLPFGGVGENEDPSSMFAFVHVLQININSLT</sequence>
<keyword evidence="2" id="KW-0560">Oxidoreductase</keyword>
<dbReference type="InterPro" id="IPR016163">
    <property type="entry name" value="Ald_DH_C"/>
</dbReference>
<evidence type="ECO:0000313" key="4">
    <source>
        <dbReference type="Ensembl" id="ENSOSIP00000010875.1"/>
    </source>
</evidence>
<evidence type="ECO:0000256" key="1">
    <source>
        <dbReference type="ARBA" id="ARBA00009986"/>
    </source>
</evidence>
<dbReference type="GO" id="GO:0004028">
    <property type="term" value="F:3-chloroallyl aldehyde dehydrogenase activity"/>
    <property type="evidence" value="ECO:0007669"/>
    <property type="project" value="TreeGrafter"/>
</dbReference>
<dbReference type="PANTHER" id="PTHR43570:SF22">
    <property type="entry name" value="ALDEHYDE DEHYDROGENASE"/>
    <property type="match status" value="1"/>
</dbReference>
<accession>A0A8C7XBB4</accession>
<reference evidence="4" key="1">
    <citation type="submission" date="2025-08" db="UniProtKB">
        <authorList>
            <consortium name="Ensembl"/>
        </authorList>
    </citation>
    <scope>IDENTIFICATION</scope>
</reference>
<evidence type="ECO:0000259" key="3">
    <source>
        <dbReference type="Pfam" id="PF00171"/>
    </source>
</evidence>
<dbReference type="GO" id="GO:0005737">
    <property type="term" value="C:cytoplasm"/>
    <property type="evidence" value="ECO:0007669"/>
    <property type="project" value="TreeGrafter"/>
</dbReference>
<dbReference type="FunFam" id="3.40.309.10:FF:000034">
    <property type="entry name" value="Aldehyde dehydrogenase, dimeric NADP-preferring"/>
    <property type="match status" value="1"/>
</dbReference>
<dbReference type="GO" id="GO:0006081">
    <property type="term" value="P:aldehyde metabolic process"/>
    <property type="evidence" value="ECO:0007669"/>
    <property type="project" value="InterPro"/>
</dbReference>
<dbReference type="InterPro" id="IPR016161">
    <property type="entry name" value="Ald_DH/histidinol_DH"/>
</dbReference>
<dbReference type="InterPro" id="IPR015590">
    <property type="entry name" value="Aldehyde_DH_dom"/>
</dbReference>
<dbReference type="Pfam" id="PF00171">
    <property type="entry name" value="Aldedh"/>
    <property type="match status" value="1"/>
</dbReference>
<keyword evidence="5" id="KW-1185">Reference proteome</keyword>
<dbReference type="Ensembl" id="ENSOSIT00000011560.1">
    <property type="protein sequence ID" value="ENSOSIP00000010875.1"/>
    <property type="gene ID" value="ENSOSIG00000006611.1"/>
</dbReference>
<comment type="similarity">
    <text evidence="1">Belongs to the aldehyde dehydrogenase family.</text>
</comment>
<dbReference type="InterPro" id="IPR012394">
    <property type="entry name" value="Aldehyde_DH_NAD(P)"/>
</dbReference>
<dbReference type="PANTHER" id="PTHR43570">
    <property type="entry name" value="ALDEHYDE DEHYDROGENASE"/>
    <property type="match status" value="1"/>
</dbReference>
<feature type="domain" description="Aldehyde dehydrogenase" evidence="3">
    <location>
        <begin position="1"/>
        <end position="77"/>
    </location>
</feature>
<dbReference type="AlphaFoldDB" id="A0A8C7XBB4"/>
<dbReference type="Proteomes" id="UP000694383">
    <property type="component" value="Unplaced"/>
</dbReference>
<protein>
    <recommendedName>
        <fullName evidence="3">Aldehyde dehydrogenase domain-containing protein</fullName>
    </recommendedName>
</protein>
<dbReference type="GO" id="GO:0004029">
    <property type="term" value="F:aldehyde dehydrogenase (NAD+) activity"/>
    <property type="evidence" value="ECO:0007669"/>
    <property type="project" value="TreeGrafter"/>
</dbReference>
<dbReference type="SUPFAM" id="SSF53720">
    <property type="entry name" value="ALDH-like"/>
    <property type="match status" value="1"/>
</dbReference>
<dbReference type="GeneTree" id="ENSGT00940000157944"/>
<name>A0A8C7XBB4_9TELE</name>
<organism evidence="4 5">
    <name type="scientific">Oryzias sinensis</name>
    <name type="common">Chinese medaka</name>
    <dbReference type="NCBI Taxonomy" id="183150"/>
    <lineage>
        <taxon>Eukaryota</taxon>
        <taxon>Metazoa</taxon>
        <taxon>Chordata</taxon>
        <taxon>Craniata</taxon>
        <taxon>Vertebrata</taxon>
        <taxon>Euteleostomi</taxon>
        <taxon>Actinopterygii</taxon>
        <taxon>Neopterygii</taxon>
        <taxon>Teleostei</taxon>
        <taxon>Neoteleostei</taxon>
        <taxon>Acanthomorphata</taxon>
        <taxon>Ovalentaria</taxon>
        <taxon>Atherinomorphae</taxon>
        <taxon>Beloniformes</taxon>
        <taxon>Adrianichthyidae</taxon>
        <taxon>Oryziinae</taxon>
        <taxon>Oryzias</taxon>
    </lineage>
</organism>
<dbReference type="Gene3D" id="3.40.309.10">
    <property type="entry name" value="Aldehyde Dehydrogenase, Chain A, domain 2"/>
    <property type="match status" value="1"/>
</dbReference>
<evidence type="ECO:0000313" key="5">
    <source>
        <dbReference type="Proteomes" id="UP000694383"/>
    </source>
</evidence>
<proteinExistence type="inferred from homology"/>
<reference evidence="4" key="2">
    <citation type="submission" date="2025-09" db="UniProtKB">
        <authorList>
            <consortium name="Ensembl"/>
        </authorList>
    </citation>
    <scope>IDENTIFICATION</scope>
</reference>
<evidence type="ECO:0000256" key="2">
    <source>
        <dbReference type="ARBA" id="ARBA00023002"/>
    </source>
</evidence>